<reference evidence="19 20" key="1">
    <citation type="journal article" date="2018" name="Nat. Ecol. Evol.">
        <title>Pezizomycetes genomes reveal the molecular basis of ectomycorrhizal truffle lifestyle.</title>
        <authorList>
            <person name="Murat C."/>
            <person name="Payen T."/>
            <person name="Noel B."/>
            <person name="Kuo A."/>
            <person name="Morin E."/>
            <person name="Chen J."/>
            <person name="Kohler A."/>
            <person name="Krizsan K."/>
            <person name="Balestrini R."/>
            <person name="Da Silva C."/>
            <person name="Montanini B."/>
            <person name="Hainaut M."/>
            <person name="Levati E."/>
            <person name="Barry K.W."/>
            <person name="Belfiori B."/>
            <person name="Cichocki N."/>
            <person name="Clum A."/>
            <person name="Dockter R.B."/>
            <person name="Fauchery L."/>
            <person name="Guy J."/>
            <person name="Iotti M."/>
            <person name="Le Tacon F."/>
            <person name="Lindquist E.A."/>
            <person name="Lipzen A."/>
            <person name="Malagnac F."/>
            <person name="Mello A."/>
            <person name="Molinier V."/>
            <person name="Miyauchi S."/>
            <person name="Poulain J."/>
            <person name="Riccioni C."/>
            <person name="Rubini A."/>
            <person name="Sitrit Y."/>
            <person name="Splivallo R."/>
            <person name="Traeger S."/>
            <person name="Wang M."/>
            <person name="Zifcakova L."/>
            <person name="Wipf D."/>
            <person name="Zambonelli A."/>
            <person name="Paolocci F."/>
            <person name="Nowrousian M."/>
            <person name="Ottonello S."/>
            <person name="Baldrian P."/>
            <person name="Spatafora J.W."/>
            <person name="Henrissat B."/>
            <person name="Nagy L.G."/>
            <person name="Aury J.M."/>
            <person name="Wincker P."/>
            <person name="Grigoriev I.V."/>
            <person name="Bonfante P."/>
            <person name="Martin F.M."/>
        </authorList>
    </citation>
    <scope>NUCLEOTIDE SEQUENCE [LARGE SCALE GENOMIC DNA]</scope>
    <source>
        <strain evidence="19 20">RN42</strain>
    </source>
</reference>
<evidence type="ECO:0000256" key="1">
    <source>
        <dbReference type="ARBA" id="ARBA00004401"/>
    </source>
</evidence>
<dbReference type="GO" id="GO:0009251">
    <property type="term" value="P:glucan catabolic process"/>
    <property type="evidence" value="ECO:0007669"/>
    <property type="project" value="TreeGrafter"/>
</dbReference>
<dbReference type="SUPFAM" id="SSF51445">
    <property type="entry name" value="(Trans)glycosidases"/>
    <property type="match status" value="1"/>
</dbReference>
<gene>
    <name evidence="19" type="ORF">BJ508DRAFT_318609</name>
</gene>
<evidence type="ECO:0000259" key="18">
    <source>
        <dbReference type="Pfam" id="PF00150"/>
    </source>
</evidence>
<evidence type="ECO:0000256" key="17">
    <source>
        <dbReference type="SAM" id="SignalP"/>
    </source>
</evidence>
<evidence type="ECO:0000256" key="4">
    <source>
        <dbReference type="ARBA" id="ARBA00022692"/>
    </source>
</evidence>
<sequence>MLLSKTFFPLLSLFPAFSHAAVIHARDTTPIYKGVNLGGWLVAEPWITPGIFDSAIDWNIPGSTNLAKDEWTLCTTLGKAGCQALLSNHWDTFISIDDFFEIRDVGLTHVRIPVGYWAFEVREGEPYVQGQLAYLDRALGWARQTGIKVLLDLHGAPGGQNGYDNSGQMGALNWCTPENIQRTLDILEMFATRYAGAGSAFKDVVVGFFILNESNSADPRINQLMDFNTRAYNLINTISSGTVRIIMDDSNLPADEWRNHLNQITGDNLSIDTHPYGFFGRGVSEQTGASLPDAVLVQQDCAKYDGLRALEDGGRRGVIIGEFSGMLTECAQHLIGYGVAVASELEPYCVSLKQGPLENLTPEKKERLRKHLHAQMYAFSKAQGWFFWTWKTQNGTPEWELRALIRAGLFPKGPDFKPVAPFPS</sequence>
<organism evidence="19 20">
    <name type="scientific">Ascobolus immersus RN42</name>
    <dbReference type="NCBI Taxonomy" id="1160509"/>
    <lineage>
        <taxon>Eukaryota</taxon>
        <taxon>Fungi</taxon>
        <taxon>Dikarya</taxon>
        <taxon>Ascomycota</taxon>
        <taxon>Pezizomycotina</taxon>
        <taxon>Pezizomycetes</taxon>
        <taxon>Pezizales</taxon>
        <taxon>Ascobolaceae</taxon>
        <taxon>Ascobolus</taxon>
    </lineage>
</organism>
<comment type="catalytic activity">
    <reaction evidence="12">
        <text>Successive hydrolysis of beta-D-glucose units from the non-reducing ends of (1-&gt;3)-beta-D-glucans, releasing alpha-glucose.</text>
        <dbReference type="EC" id="3.2.1.58"/>
    </reaction>
</comment>
<keyword evidence="8" id="KW-0472">Membrane</keyword>
<keyword evidence="5 16" id="KW-0378">Hydrolase</keyword>
<evidence type="ECO:0000256" key="12">
    <source>
        <dbReference type="ARBA" id="ARBA00036824"/>
    </source>
</evidence>
<evidence type="ECO:0000256" key="11">
    <source>
        <dbReference type="ARBA" id="ARBA00023316"/>
    </source>
</evidence>
<evidence type="ECO:0000256" key="14">
    <source>
        <dbReference type="ARBA" id="ARBA00038929"/>
    </source>
</evidence>
<evidence type="ECO:0000256" key="15">
    <source>
        <dbReference type="ARBA" id="ARBA00041260"/>
    </source>
</evidence>
<dbReference type="GO" id="GO:0009986">
    <property type="term" value="C:cell surface"/>
    <property type="evidence" value="ECO:0007669"/>
    <property type="project" value="TreeGrafter"/>
</dbReference>
<dbReference type="InterPro" id="IPR050386">
    <property type="entry name" value="Glycosyl_hydrolase_5"/>
</dbReference>
<evidence type="ECO:0000256" key="10">
    <source>
        <dbReference type="ARBA" id="ARBA00023295"/>
    </source>
</evidence>
<dbReference type="Gene3D" id="3.20.20.80">
    <property type="entry name" value="Glycosidases"/>
    <property type="match status" value="1"/>
</dbReference>
<protein>
    <recommendedName>
        <fullName evidence="14">glucan 1,3-beta-glucosidase</fullName>
        <ecNumber evidence="14">3.2.1.58</ecNumber>
    </recommendedName>
    <alternativeName>
        <fullName evidence="15">Exo-1,3-beta-glucanase D</fullName>
    </alternativeName>
</protein>
<comment type="similarity">
    <text evidence="2 16">Belongs to the glycosyl hydrolase 5 (cellulase A) family.</text>
</comment>
<feature type="signal peptide" evidence="17">
    <location>
        <begin position="1"/>
        <end position="20"/>
    </location>
</feature>
<dbReference type="AlphaFoldDB" id="A0A3N4I6I8"/>
<dbReference type="InterPro" id="IPR001547">
    <property type="entry name" value="Glyco_hydro_5"/>
</dbReference>
<evidence type="ECO:0000313" key="19">
    <source>
        <dbReference type="EMBL" id="RPA80298.1"/>
    </source>
</evidence>
<accession>A0A3N4I6I8</accession>
<keyword evidence="6" id="KW-0735">Signal-anchor</keyword>
<dbReference type="STRING" id="1160509.A0A3N4I6I8"/>
<keyword evidence="3" id="KW-1003">Cell membrane</keyword>
<dbReference type="EC" id="3.2.1.58" evidence="14"/>
<keyword evidence="10 16" id="KW-0326">Glycosidase</keyword>
<evidence type="ECO:0000256" key="8">
    <source>
        <dbReference type="ARBA" id="ARBA00023136"/>
    </source>
</evidence>
<evidence type="ECO:0000256" key="6">
    <source>
        <dbReference type="ARBA" id="ARBA00022968"/>
    </source>
</evidence>
<proteinExistence type="inferred from homology"/>
<feature type="domain" description="Glycoside hydrolase family 5" evidence="18">
    <location>
        <begin position="88"/>
        <end position="327"/>
    </location>
</feature>
<keyword evidence="9" id="KW-0325">Glycoprotein</keyword>
<dbReference type="InterPro" id="IPR017853">
    <property type="entry name" value="GH"/>
</dbReference>
<keyword evidence="11" id="KW-0961">Cell wall biogenesis/degradation</keyword>
<evidence type="ECO:0000256" key="5">
    <source>
        <dbReference type="ARBA" id="ARBA00022801"/>
    </source>
</evidence>
<comment type="function">
    <text evidence="13">Glucosidase involved in the degradation of cellulosic biomass. Active on lichenan.</text>
</comment>
<evidence type="ECO:0000256" key="3">
    <source>
        <dbReference type="ARBA" id="ARBA00022475"/>
    </source>
</evidence>
<dbReference type="OrthoDB" id="62120at2759"/>
<name>A0A3N4I6I8_ASCIM</name>
<keyword evidence="20" id="KW-1185">Reference proteome</keyword>
<keyword evidence="17" id="KW-0732">Signal</keyword>
<evidence type="ECO:0000256" key="13">
    <source>
        <dbReference type="ARBA" id="ARBA00037126"/>
    </source>
</evidence>
<dbReference type="EMBL" id="ML119689">
    <property type="protein sequence ID" value="RPA80298.1"/>
    <property type="molecule type" value="Genomic_DNA"/>
</dbReference>
<evidence type="ECO:0000256" key="16">
    <source>
        <dbReference type="RuleBase" id="RU361153"/>
    </source>
</evidence>
<dbReference type="PANTHER" id="PTHR31297:SF34">
    <property type="entry name" value="GLUCAN 1,3-BETA-GLUCOSIDASE 2"/>
    <property type="match status" value="1"/>
</dbReference>
<dbReference type="PANTHER" id="PTHR31297">
    <property type="entry name" value="GLUCAN ENDO-1,6-BETA-GLUCOSIDASE B"/>
    <property type="match status" value="1"/>
</dbReference>
<evidence type="ECO:0000256" key="7">
    <source>
        <dbReference type="ARBA" id="ARBA00022989"/>
    </source>
</evidence>
<dbReference type="Pfam" id="PF00150">
    <property type="entry name" value="Cellulase"/>
    <property type="match status" value="1"/>
</dbReference>
<dbReference type="GO" id="GO:0005886">
    <property type="term" value="C:plasma membrane"/>
    <property type="evidence" value="ECO:0007669"/>
    <property type="project" value="UniProtKB-SubCell"/>
</dbReference>
<keyword evidence="4" id="KW-0812">Transmembrane</keyword>
<comment type="subcellular location">
    <subcellularLocation>
        <location evidence="1">Cell membrane</location>
        <topology evidence="1">Single-pass type II membrane protein</topology>
    </subcellularLocation>
</comment>
<evidence type="ECO:0000256" key="2">
    <source>
        <dbReference type="ARBA" id="ARBA00005641"/>
    </source>
</evidence>
<feature type="chain" id="PRO_5018005421" description="glucan 1,3-beta-glucosidase" evidence="17">
    <location>
        <begin position="21"/>
        <end position="424"/>
    </location>
</feature>
<dbReference type="Proteomes" id="UP000275078">
    <property type="component" value="Unassembled WGS sequence"/>
</dbReference>
<keyword evidence="7" id="KW-1133">Transmembrane helix</keyword>
<dbReference type="GO" id="GO:0071555">
    <property type="term" value="P:cell wall organization"/>
    <property type="evidence" value="ECO:0007669"/>
    <property type="project" value="UniProtKB-KW"/>
</dbReference>
<evidence type="ECO:0000256" key="9">
    <source>
        <dbReference type="ARBA" id="ARBA00023180"/>
    </source>
</evidence>
<evidence type="ECO:0000313" key="20">
    <source>
        <dbReference type="Proteomes" id="UP000275078"/>
    </source>
</evidence>
<dbReference type="GO" id="GO:0005576">
    <property type="term" value="C:extracellular region"/>
    <property type="evidence" value="ECO:0007669"/>
    <property type="project" value="TreeGrafter"/>
</dbReference>
<dbReference type="GO" id="GO:0004338">
    <property type="term" value="F:glucan exo-1,3-beta-glucosidase activity"/>
    <property type="evidence" value="ECO:0007669"/>
    <property type="project" value="UniProtKB-EC"/>
</dbReference>